<dbReference type="HOGENOM" id="CLU_122250_0_0_2"/>
<dbReference type="OrthoDB" id="33816at2157"/>
<organism evidence="1 2">
    <name type="scientific">Metallosphaera cuprina (strain Ar-4)</name>
    <dbReference type="NCBI Taxonomy" id="1006006"/>
    <lineage>
        <taxon>Archaea</taxon>
        <taxon>Thermoproteota</taxon>
        <taxon>Thermoprotei</taxon>
        <taxon>Sulfolobales</taxon>
        <taxon>Sulfolobaceae</taxon>
        <taxon>Metallosphaera</taxon>
    </lineage>
</organism>
<dbReference type="PATRIC" id="fig|1006006.8.peg.791"/>
<accession>F4G209</accession>
<dbReference type="EMBL" id="CP002656">
    <property type="protein sequence ID" value="AEB94898.1"/>
    <property type="molecule type" value="Genomic_DNA"/>
</dbReference>
<protein>
    <submittedName>
        <fullName evidence="1">Uncharacterized protein</fullName>
    </submittedName>
</protein>
<dbReference type="Proteomes" id="UP000007812">
    <property type="component" value="Chromosome"/>
</dbReference>
<dbReference type="AlphaFoldDB" id="F4G209"/>
<name>F4G209_METCR</name>
<dbReference type="eggNOG" id="arCOG04294">
    <property type="taxonomic scope" value="Archaea"/>
</dbReference>
<sequence length="192" mass="21936">MNKRLTTGFPEIDRAVQDDEFVEFFSLDWDLLRLLYHRAIALSSPSTVVIVSERGGLDPTLVKRFQRIFGTEGEVSLRRAFKAEDVAPTIKAMVGDELIVIDPYHHRKTSEYQKIVGALRGKKVFMFSYMNREREGSLFGLHSAHSVIKLEKTRTGFVARLVKSVTLDNISVSYGFWSLFGKIEEGLTKWMT</sequence>
<gene>
    <name evidence="1" type="ordered locus">Mcup_0793</name>
</gene>
<reference evidence="1 2" key="1">
    <citation type="journal article" date="2011" name="J. Bacteriol.">
        <title>Complete genome sequence of Metallosphaera cuprina, a metal sulfide-oxidizing archaeon from a hot spring.</title>
        <authorList>
            <person name="Liu L.J."/>
            <person name="You X.Y."/>
            <person name="Zheng H."/>
            <person name="Wang S."/>
            <person name="Jiang C.Y."/>
            <person name="Liu S.J."/>
        </authorList>
    </citation>
    <scope>NUCLEOTIDE SEQUENCE [LARGE SCALE GENOMIC DNA]</scope>
    <source>
        <strain evidence="1 2">Ar-4</strain>
    </source>
</reference>
<dbReference type="KEGG" id="mcn:Mcup_0793"/>
<evidence type="ECO:0000313" key="2">
    <source>
        <dbReference type="Proteomes" id="UP000007812"/>
    </source>
</evidence>
<keyword evidence="2" id="KW-1185">Reference proteome</keyword>
<dbReference type="RefSeq" id="WP_013737396.1">
    <property type="nucleotide sequence ID" value="NC_015435.1"/>
</dbReference>
<dbReference type="GeneID" id="10492984"/>
<dbReference type="STRING" id="1006006.Mcup_0793"/>
<proteinExistence type="predicted"/>
<evidence type="ECO:0000313" key="1">
    <source>
        <dbReference type="EMBL" id="AEB94898.1"/>
    </source>
</evidence>